<organism evidence="2 3">
    <name type="scientific">Mycobacterium colombiense</name>
    <dbReference type="NCBI Taxonomy" id="339268"/>
    <lineage>
        <taxon>Bacteria</taxon>
        <taxon>Bacillati</taxon>
        <taxon>Actinomycetota</taxon>
        <taxon>Actinomycetes</taxon>
        <taxon>Mycobacteriales</taxon>
        <taxon>Mycobacteriaceae</taxon>
        <taxon>Mycobacterium</taxon>
        <taxon>Mycobacterium avium complex (MAC)</taxon>
    </lineage>
</organism>
<name>A0A329KIJ9_9MYCO</name>
<accession>A0A329KIJ9</accession>
<feature type="transmembrane region" description="Helical" evidence="1">
    <location>
        <begin position="65"/>
        <end position="85"/>
    </location>
</feature>
<feature type="transmembrane region" description="Helical" evidence="1">
    <location>
        <begin position="175"/>
        <end position="195"/>
    </location>
</feature>
<reference evidence="2 3" key="1">
    <citation type="submission" date="2018-06" db="EMBL/GenBank/DDBJ databases">
        <title>NTM in soil in Japan.</title>
        <authorList>
            <person name="Ohya K."/>
        </authorList>
    </citation>
    <scope>NUCLEOTIDE SEQUENCE [LARGE SCALE GENOMIC DNA]</scope>
    <source>
        <strain evidence="2 3">GF76</strain>
    </source>
</reference>
<feature type="transmembrane region" description="Helical" evidence="1">
    <location>
        <begin position="20"/>
        <end position="45"/>
    </location>
</feature>
<proteinExistence type="predicted"/>
<keyword evidence="1" id="KW-0472">Membrane</keyword>
<evidence type="ECO:0008006" key="4">
    <source>
        <dbReference type="Google" id="ProtNLM"/>
    </source>
</evidence>
<sequence length="244" mass="23687">MNDPAEGAPRRDKSWPGSPLAALALVCIALLVGGIAIGVAVGGVLPLPYGPAGAVTAYVRAQPTAVRIIAVATFASSVPLAIYAASASARLSRLGAGSGAVTLSGGVLAAGALGLAGLLGWALSIPDVAANAAVVRALYLLVFLTGGPGHIVALGVLVGGIAVPGLTRALMPGPVARLGLATAILAELATAVLIWPALGVILPIARVLALTWLMVAGVALTHAAQRDSAAGQAAAGGHHADAST</sequence>
<evidence type="ECO:0000313" key="3">
    <source>
        <dbReference type="Proteomes" id="UP000250347"/>
    </source>
</evidence>
<evidence type="ECO:0000256" key="1">
    <source>
        <dbReference type="SAM" id="Phobius"/>
    </source>
</evidence>
<keyword evidence="1" id="KW-1133">Transmembrane helix</keyword>
<dbReference type="Proteomes" id="UP000250347">
    <property type="component" value="Unassembled WGS sequence"/>
</dbReference>
<feature type="transmembrane region" description="Helical" evidence="1">
    <location>
        <begin position="97"/>
        <end position="125"/>
    </location>
</feature>
<dbReference type="RefSeq" id="WP_112709937.1">
    <property type="nucleotide sequence ID" value="NZ_QMEU01000078.1"/>
</dbReference>
<protein>
    <recommendedName>
        <fullName evidence="4">DUF4386 domain-containing protein</fullName>
    </recommendedName>
</protein>
<comment type="caution">
    <text evidence="2">The sequence shown here is derived from an EMBL/GenBank/DDBJ whole genome shotgun (WGS) entry which is preliminary data.</text>
</comment>
<feature type="transmembrane region" description="Helical" evidence="1">
    <location>
        <begin position="201"/>
        <end position="220"/>
    </location>
</feature>
<feature type="transmembrane region" description="Helical" evidence="1">
    <location>
        <begin position="137"/>
        <end position="163"/>
    </location>
</feature>
<evidence type="ECO:0000313" key="2">
    <source>
        <dbReference type="EMBL" id="RAU91836.1"/>
    </source>
</evidence>
<gene>
    <name evidence="2" type="ORF">DQP58_19820</name>
</gene>
<keyword evidence="1" id="KW-0812">Transmembrane</keyword>
<dbReference type="EMBL" id="QMEU01000078">
    <property type="protein sequence ID" value="RAU91836.1"/>
    <property type="molecule type" value="Genomic_DNA"/>
</dbReference>
<dbReference type="AlphaFoldDB" id="A0A329KIJ9"/>